<keyword evidence="2" id="KW-1185">Reference proteome</keyword>
<name>A0AAV7UZZ2_PLEWA</name>
<proteinExistence type="predicted"/>
<accession>A0AAV7UZZ2</accession>
<dbReference type="Gene3D" id="3.30.70.1820">
    <property type="entry name" value="L1 transposable element, RRM domain"/>
    <property type="match status" value="1"/>
</dbReference>
<evidence type="ECO:0000313" key="1">
    <source>
        <dbReference type="EMBL" id="KAJ1193650.1"/>
    </source>
</evidence>
<protein>
    <submittedName>
        <fullName evidence="1">Uncharacterized protein</fullName>
    </submittedName>
</protein>
<dbReference type="EMBL" id="JANPWB010000004">
    <property type="protein sequence ID" value="KAJ1193650.1"/>
    <property type="molecule type" value="Genomic_DNA"/>
</dbReference>
<sequence>MDNIMASRTEETKSTRLDIAGFQSRVTSLEQCVTMVEAHATSSQDRDQELLYLCSKLIELEDRNRRDNVRFLRFLENIEGADIQSYLKETMPKLTGLTFNPPLELQRVHRLGSKCRDKANRPIQS</sequence>
<organism evidence="1 2">
    <name type="scientific">Pleurodeles waltl</name>
    <name type="common">Iberian ribbed newt</name>
    <dbReference type="NCBI Taxonomy" id="8319"/>
    <lineage>
        <taxon>Eukaryota</taxon>
        <taxon>Metazoa</taxon>
        <taxon>Chordata</taxon>
        <taxon>Craniata</taxon>
        <taxon>Vertebrata</taxon>
        <taxon>Euteleostomi</taxon>
        <taxon>Amphibia</taxon>
        <taxon>Batrachia</taxon>
        <taxon>Caudata</taxon>
        <taxon>Salamandroidea</taxon>
        <taxon>Salamandridae</taxon>
        <taxon>Pleurodelinae</taxon>
        <taxon>Pleurodeles</taxon>
    </lineage>
</organism>
<dbReference type="Proteomes" id="UP001066276">
    <property type="component" value="Chromosome 2_2"/>
</dbReference>
<gene>
    <name evidence="1" type="ORF">NDU88_002946</name>
</gene>
<dbReference type="AlphaFoldDB" id="A0AAV7UZZ2"/>
<comment type="caution">
    <text evidence="1">The sequence shown here is derived from an EMBL/GenBank/DDBJ whole genome shotgun (WGS) entry which is preliminary data.</text>
</comment>
<evidence type="ECO:0000313" key="2">
    <source>
        <dbReference type="Proteomes" id="UP001066276"/>
    </source>
</evidence>
<reference evidence="1" key="1">
    <citation type="journal article" date="2022" name="bioRxiv">
        <title>Sequencing and chromosome-scale assembly of the giantPleurodeles waltlgenome.</title>
        <authorList>
            <person name="Brown T."/>
            <person name="Elewa A."/>
            <person name="Iarovenko S."/>
            <person name="Subramanian E."/>
            <person name="Araus A.J."/>
            <person name="Petzold A."/>
            <person name="Susuki M."/>
            <person name="Suzuki K.-i.T."/>
            <person name="Hayashi T."/>
            <person name="Toyoda A."/>
            <person name="Oliveira C."/>
            <person name="Osipova E."/>
            <person name="Leigh N.D."/>
            <person name="Simon A."/>
            <person name="Yun M.H."/>
        </authorList>
    </citation>
    <scope>NUCLEOTIDE SEQUENCE</scope>
    <source>
        <strain evidence="1">20211129_DDA</strain>
        <tissue evidence="1">Liver</tissue>
    </source>
</reference>